<dbReference type="Proteomes" id="UP000738349">
    <property type="component" value="Unassembled WGS sequence"/>
</dbReference>
<name>A0A9P9CYT2_9HYPO</name>
<comment type="caution">
    <text evidence="1">The sequence shown here is derived from an EMBL/GenBank/DDBJ whole genome shotgun (WGS) entry which is preliminary data.</text>
</comment>
<protein>
    <submittedName>
        <fullName evidence="1">Uncharacterized protein</fullName>
    </submittedName>
</protein>
<evidence type="ECO:0000313" key="2">
    <source>
        <dbReference type="Proteomes" id="UP000738349"/>
    </source>
</evidence>
<keyword evidence="2" id="KW-1185">Reference proteome</keyword>
<proteinExistence type="predicted"/>
<reference evidence="1" key="1">
    <citation type="journal article" date="2021" name="Nat. Commun.">
        <title>Genetic determinants of endophytism in the Arabidopsis root mycobiome.</title>
        <authorList>
            <person name="Mesny F."/>
            <person name="Miyauchi S."/>
            <person name="Thiergart T."/>
            <person name="Pickel B."/>
            <person name="Atanasova L."/>
            <person name="Karlsson M."/>
            <person name="Huettel B."/>
            <person name="Barry K.W."/>
            <person name="Haridas S."/>
            <person name="Chen C."/>
            <person name="Bauer D."/>
            <person name="Andreopoulos W."/>
            <person name="Pangilinan J."/>
            <person name="LaButti K."/>
            <person name="Riley R."/>
            <person name="Lipzen A."/>
            <person name="Clum A."/>
            <person name="Drula E."/>
            <person name="Henrissat B."/>
            <person name="Kohler A."/>
            <person name="Grigoriev I.V."/>
            <person name="Martin F.M."/>
            <person name="Hacquard S."/>
        </authorList>
    </citation>
    <scope>NUCLEOTIDE SEQUENCE</scope>
    <source>
        <strain evidence="1">MPI-CAGE-AT-0147</strain>
    </source>
</reference>
<sequence length="204" mass="22090">MGLRPAKAGGNRSTRSAFETSDVCHEPDFISIKTLCHGQKVFYRMLAIESHESLAIPISSPKTTTWPPLHTPPILLRTPPSPWLPSAMPSRPISSSSNQSVTCSIQNNSDDISALLVTRRNTPTLPNGPRPDQGVSYNGANIAFNTSKSKVSTLVHCIFSHERLHAFPSQMSRLSLSQWLVSMSTATNCCVGQTTGFLSGTPLS</sequence>
<gene>
    <name evidence="1" type="ORF">EDB81DRAFT_833862</name>
</gene>
<organism evidence="1 2">
    <name type="scientific">Dactylonectria macrodidyma</name>
    <dbReference type="NCBI Taxonomy" id="307937"/>
    <lineage>
        <taxon>Eukaryota</taxon>
        <taxon>Fungi</taxon>
        <taxon>Dikarya</taxon>
        <taxon>Ascomycota</taxon>
        <taxon>Pezizomycotina</taxon>
        <taxon>Sordariomycetes</taxon>
        <taxon>Hypocreomycetidae</taxon>
        <taxon>Hypocreales</taxon>
        <taxon>Nectriaceae</taxon>
        <taxon>Dactylonectria</taxon>
    </lineage>
</organism>
<evidence type="ECO:0000313" key="1">
    <source>
        <dbReference type="EMBL" id="KAH7109331.1"/>
    </source>
</evidence>
<dbReference type="EMBL" id="JAGMUV010000052">
    <property type="protein sequence ID" value="KAH7109331.1"/>
    <property type="molecule type" value="Genomic_DNA"/>
</dbReference>
<dbReference type="AlphaFoldDB" id="A0A9P9CYT2"/>
<accession>A0A9P9CYT2</accession>